<evidence type="ECO:0000313" key="2">
    <source>
        <dbReference type="EMBL" id="MBR8645575.1"/>
    </source>
</evidence>
<sequence length="74" mass="8493">MVQLDKRVLSKSKTKLLEQVFETPAEKRVQGRPVGAKAPRRLPTARGKRVPEWKSTFKLYNPLKNEFSLILSTV</sequence>
<proteinExistence type="predicted"/>
<accession>A0A941FJY9</accession>
<organism evidence="2 3">
    <name type="scientific">Peribacillus frigoritolerans</name>
    <dbReference type="NCBI Taxonomy" id="450367"/>
    <lineage>
        <taxon>Bacteria</taxon>
        <taxon>Bacillati</taxon>
        <taxon>Bacillota</taxon>
        <taxon>Bacilli</taxon>
        <taxon>Bacillales</taxon>
        <taxon>Bacillaceae</taxon>
        <taxon>Peribacillus</taxon>
    </lineage>
</organism>
<gene>
    <name evidence="2" type="ORF">KEH51_20480</name>
</gene>
<reference evidence="2" key="1">
    <citation type="submission" date="2021-04" db="EMBL/GenBank/DDBJ databases">
        <title>Whole genome sequencing of Enterococci isolates from hospitalized patients.</title>
        <authorList>
            <person name="Ogoti B.M."/>
            <person name="Onyambu F.G."/>
        </authorList>
    </citation>
    <scope>NUCLEOTIDE SEQUENCE</scope>
    <source>
        <strain evidence="2">242</strain>
    </source>
</reference>
<dbReference type="AlphaFoldDB" id="A0A941FJY9"/>
<dbReference type="EMBL" id="JAGTPW010000042">
    <property type="protein sequence ID" value="MBR8645575.1"/>
    <property type="molecule type" value="Genomic_DNA"/>
</dbReference>
<feature type="region of interest" description="Disordered" evidence="1">
    <location>
        <begin position="28"/>
        <end position="47"/>
    </location>
</feature>
<protein>
    <submittedName>
        <fullName evidence="2">Uncharacterized protein</fullName>
    </submittedName>
</protein>
<evidence type="ECO:0000256" key="1">
    <source>
        <dbReference type="SAM" id="MobiDB-lite"/>
    </source>
</evidence>
<evidence type="ECO:0000313" key="3">
    <source>
        <dbReference type="Proteomes" id="UP000680045"/>
    </source>
</evidence>
<comment type="caution">
    <text evidence="2">The sequence shown here is derived from an EMBL/GenBank/DDBJ whole genome shotgun (WGS) entry which is preliminary data.</text>
</comment>
<name>A0A941FJY9_9BACI</name>
<dbReference type="Proteomes" id="UP000680045">
    <property type="component" value="Unassembled WGS sequence"/>
</dbReference>